<reference evidence="2" key="1">
    <citation type="journal article" date="2023" name="GigaByte">
        <title>Genome assembly of the bearded iris, Iris pallida Lam.</title>
        <authorList>
            <person name="Bruccoleri R.E."/>
            <person name="Oakeley E.J."/>
            <person name="Faust A.M.E."/>
            <person name="Altorfer M."/>
            <person name="Dessus-Babus S."/>
            <person name="Burckhardt D."/>
            <person name="Oertli M."/>
            <person name="Naumann U."/>
            <person name="Petersen F."/>
            <person name="Wong J."/>
        </authorList>
    </citation>
    <scope>NUCLEOTIDE SEQUENCE</scope>
    <source>
        <strain evidence="2">GSM-AAB239-AS_SAM_17_03QT</strain>
    </source>
</reference>
<dbReference type="Proteomes" id="UP001140949">
    <property type="component" value="Unassembled WGS sequence"/>
</dbReference>
<protein>
    <submittedName>
        <fullName evidence="2">60S ribosomal protein L18-2-like</fullName>
    </submittedName>
</protein>
<accession>A0AAX6HPA6</accession>
<dbReference type="GO" id="GO:0005840">
    <property type="term" value="C:ribosome"/>
    <property type="evidence" value="ECO:0007669"/>
    <property type="project" value="UniProtKB-KW"/>
</dbReference>
<sequence length="161" mass="17256">MRVLSSEQICRGLVGGDEGRRFRKGLVKEVKSYTKNARSATFEEILVFRKGLVKEAKSYTKNACSATFEEILVDALAAEDDLELRLKRGRDFQGGSSSGGPHTTSSRGSSHSSFSSRGISKCSISSRGCSSRHRGSRPPPVLIARSQGTGGASVGRDWASA</sequence>
<feature type="compositionally biased region" description="Low complexity" evidence="1">
    <location>
        <begin position="99"/>
        <end position="129"/>
    </location>
</feature>
<name>A0AAX6HPA6_IRIPA</name>
<comment type="caution">
    <text evidence="2">The sequence shown here is derived from an EMBL/GenBank/DDBJ whole genome shotgun (WGS) entry which is preliminary data.</text>
</comment>
<dbReference type="EMBL" id="JANAVB010007599">
    <property type="protein sequence ID" value="KAJ6842481.1"/>
    <property type="molecule type" value="Genomic_DNA"/>
</dbReference>
<reference evidence="2" key="2">
    <citation type="submission" date="2023-04" db="EMBL/GenBank/DDBJ databases">
        <authorList>
            <person name="Bruccoleri R.E."/>
            <person name="Oakeley E.J."/>
            <person name="Faust A.-M."/>
            <person name="Dessus-Babus S."/>
            <person name="Altorfer M."/>
            <person name="Burckhardt D."/>
            <person name="Oertli M."/>
            <person name="Naumann U."/>
            <person name="Petersen F."/>
            <person name="Wong J."/>
        </authorList>
    </citation>
    <scope>NUCLEOTIDE SEQUENCE</scope>
    <source>
        <strain evidence="2">GSM-AAB239-AS_SAM_17_03QT</strain>
        <tissue evidence="2">Leaf</tissue>
    </source>
</reference>
<keyword evidence="2" id="KW-0687">Ribonucleoprotein</keyword>
<organism evidence="2 3">
    <name type="scientific">Iris pallida</name>
    <name type="common">Sweet iris</name>
    <dbReference type="NCBI Taxonomy" id="29817"/>
    <lineage>
        <taxon>Eukaryota</taxon>
        <taxon>Viridiplantae</taxon>
        <taxon>Streptophyta</taxon>
        <taxon>Embryophyta</taxon>
        <taxon>Tracheophyta</taxon>
        <taxon>Spermatophyta</taxon>
        <taxon>Magnoliopsida</taxon>
        <taxon>Liliopsida</taxon>
        <taxon>Asparagales</taxon>
        <taxon>Iridaceae</taxon>
        <taxon>Iridoideae</taxon>
        <taxon>Irideae</taxon>
        <taxon>Iris</taxon>
    </lineage>
</organism>
<proteinExistence type="predicted"/>
<evidence type="ECO:0000313" key="2">
    <source>
        <dbReference type="EMBL" id="KAJ6842481.1"/>
    </source>
</evidence>
<feature type="region of interest" description="Disordered" evidence="1">
    <location>
        <begin position="89"/>
        <end position="161"/>
    </location>
</feature>
<evidence type="ECO:0000313" key="3">
    <source>
        <dbReference type="Proteomes" id="UP001140949"/>
    </source>
</evidence>
<dbReference type="AlphaFoldDB" id="A0AAX6HPA6"/>
<evidence type="ECO:0000256" key="1">
    <source>
        <dbReference type="SAM" id="MobiDB-lite"/>
    </source>
</evidence>
<keyword evidence="3" id="KW-1185">Reference proteome</keyword>
<keyword evidence="2" id="KW-0689">Ribosomal protein</keyword>
<gene>
    <name evidence="2" type="ORF">M6B38_301955</name>
</gene>